<dbReference type="PIRSF" id="PIRSF008502">
    <property type="entry name" value="UCP008502"/>
    <property type="match status" value="1"/>
</dbReference>
<evidence type="ECO:0000313" key="2">
    <source>
        <dbReference type="Proteomes" id="UP000183760"/>
    </source>
</evidence>
<evidence type="ECO:0000313" key="1">
    <source>
        <dbReference type="EMBL" id="SEU42336.1"/>
    </source>
</evidence>
<dbReference type="PANTHER" id="PTHR36439">
    <property type="entry name" value="BLL4334 PROTEIN"/>
    <property type="match status" value="1"/>
</dbReference>
<dbReference type="InterPro" id="IPR012545">
    <property type="entry name" value="DUF1697"/>
</dbReference>
<dbReference type="SUPFAM" id="SSF160379">
    <property type="entry name" value="SP0830-like"/>
    <property type="match status" value="1"/>
</dbReference>
<dbReference type="Proteomes" id="UP000183760">
    <property type="component" value="Unassembled WGS sequence"/>
</dbReference>
<name>A0ABY1CX32_MYXFU</name>
<accession>A0ABY1CX32</accession>
<gene>
    <name evidence="1" type="ORF">SAMN05443572_11934</name>
</gene>
<dbReference type="EMBL" id="FOIB01000019">
    <property type="protein sequence ID" value="SEU42336.1"/>
    <property type="molecule type" value="Genomic_DNA"/>
</dbReference>
<sequence length="177" mass="18935">MTRYALLLRGVNVGTKNSLPMAELRAMLAQLGCVDVKTYVQSGNAVFATKLGVAALTKGIEDALEQYMGRPIATTLRTLKQLQAIVDGNPFADVATNPSFLCVTFLSDAPTKAELAPLHAQDWGPELFQVAGKEIYSWYPNGQGKSALAGALGKLALRGTVTTRNWNTVLKLLALLG</sequence>
<proteinExistence type="predicted"/>
<dbReference type="Gene3D" id="3.30.70.1280">
    <property type="entry name" value="SP0830-like domains"/>
    <property type="match status" value="1"/>
</dbReference>
<protein>
    <submittedName>
        <fullName evidence="1">Uncharacterized conserved protein, DUF1697 family</fullName>
    </submittedName>
</protein>
<reference evidence="1 2" key="1">
    <citation type="submission" date="2016-10" db="EMBL/GenBank/DDBJ databases">
        <authorList>
            <person name="Varghese N."/>
            <person name="Submissions S."/>
        </authorList>
    </citation>
    <scope>NUCLEOTIDE SEQUENCE [LARGE SCALE GENOMIC DNA]</scope>
    <source>
        <strain evidence="1 2">DSM 16525</strain>
    </source>
</reference>
<dbReference type="PANTHER" id="PTHR36439:SF1">
    <property type="entry name" value="DUF1697 DOMAIN-CONTAINING PROTEIN"/>
    <property type="match status" value="1"/>
</dbReference>
<dbReference type="RefSeq" id="WP_074959345.1">
    <property type="nucleotide sequence ID" value="NZ_BJXR01000076.1"/>
</dbReference>
<keyword evidence="2" id="KW-1185">Reference proteome</keyword>
<dbReference type="Pfam" id="PF08002">
    <property type="entry name" value="DUF1697"/>
    <property type="match status" value="1"/>
</dbReference>
<comment type="caution">
    <text evidence="1">The sequence shown here is derived from an EMBL/GenBank/DDBJ whole genome shotgun (WGS) entry which is preliminary data.</text>
</comment>
<organism evidence="1 2">
    <name type="scientific">Myxococcus fulvus</name>
    <dbReference type="NCBI Taxonomy" id="33"/>
    <lineage>
        <taxon>Bacteria</taxon>
        <taxon>Pseudomonadati</taxon>
        <taxon>Myxococcota</taxon>
        <taxon>Myxococcia</taxon>
        <taxon>Myxococcales</taxon>
        <taxon>Cystobacterineae</taxon>
        <taxon>Myxococcaceae</taxon>
        <taxon>Myxococcus</taxon>
    </lineage>
</organism>